<evidence type="ECO:0000313" key="3">
    <source>
        <dbReference type="EMBL" id="HIR12969.1"/>
    </source>
</evidence>
<gene>
    <name evidence="3" type="ORF">IAB31_03485</name>
</gene>
<feature type="region of interest" description="Disordered" evidence="1">
    <location>
        <begin position="347"/>
        <end position="371"/>
    </location>
</feature>
<proteinExistence type="predicted"/>
<keyword evidence="2" id="KW-1133">Transmembrane helix</keyword>
<comment type="caution">
    <text evidence="3">The sequence shown here is derived from an EMBL/GenBank/DDBJ whole genome shotgun (WGS) entry which is preliminary data.</text>
</comment>
<reference evidence="3" key="1">
    <citation type="submission" date="2020-10" db="EMBL/GenBank/DDBJ databases">
        <authorList>
            <person name="Gilroy R."/>
        </authorList>
    </citation>
    <scope>NUCLEOTIDE SEQUENCE</scope>
    <source>
        <strain evidence="3">ChiSjej4B22-8148</strain>
    </source>
</reference>
<dbReference type="Proteomes" id="UP000886757">
    <property type="component" value="Unassembled WGS sequence"/>
</dbReference>
<protein>
    <submittedName>
        <fullName evidence="3">Uncharacterized protein</fullName>
    </submittedName>
</protein>
<name>A0A9D1ACN0_9FIRM</name>
<feature type="transmembrane region" description="Helical" evidence="2">
    <location>
        <begin position="194"/>
        <end position="218"/>
    </location>
</feature>
<keyword evidence="2" id="KW-0472">Membrane</keyword>
<sequence length="371" mass="42868">MESWEGGSLLAFSLEKSPGEEEITEISIEFQYLGVLPRGQAALPGEASFLEWTEEKAALQYAVPEEGYLFAARQEGDYNTGHFYSLEKSSWNHQRWNLFGGLLLGSAYFLLADLAARFGRRRRRLENRKYWKLDELSGEYILAARTRTDPPLLRRNRSVFKRVLCFQFLQRLLLLAVVGQWLARLLDRSLDRSFITFSLALILLSVLLYYGLYCWFYLIAYKKILSLGEQNPSGAAVCFLDLRFISAPVPQWVLSDLNFAVFMMRSGYYRESALFAGELWRCFGKNQKQGRQYLQYQYVQFCSFHYMGKDEQAACYLKRAQSEIERNPRDKYSRKITARLEEIRETEGLSGFGSGLPSEGSPASQKEVKEP</sequence>
<feature type="transmembrane region" description="Helical" evidence="2">
    <location>
        <begin position="163"/>
        <end position="182"/>
    </location>
</feature>
<reference evidence="3" key="2">
    <citation type="journal article" date="2021" name="PeerJ">
        <title>Extensive microbial diversity within the chicken gut microbiome revealed by metagenomics and culture.</title>
        <authorList>
            <person name="Gilroy R."/>
            <person name="Ravi A."/>
            <person name="Getino M."/>
            <person name="Pursley I."/>
            <person name="Horton D.L."/>
            <person name="Alikhan N.F."/>
            <person name="Baker D."/>
            <person name="Gharbi K."/>
            <person name="Hall N."/>
            <person name="Watson M."/>
            <person name="Adriaenssens E.M."/>
            <person name="Foster-Nyarko E."/>
            <person name="Jarju S."/>
            <person name="Secka A."/>
            <person name="Antonio M."/>
            <person name="Oren A."/>
            <person name="Chaudhuri R.R."/>
            <person name="La Ragione R."/>
            <person name="Hildebrand F."/>
            <person name="Pallen M.J."/>
        </authorList>
    </citation>
    <scope>NUCLEOTIDE SEQUENCE</scope>
    <source>
        <strain evidence="3">ChiSjej4B22-8148</strain>
    </source>
</reference>
<dbReference type="AlphaFoldDB" id="A0A9D1ACN0"/>
<accession>A0A9D1ACN0</accession>
<evidence type="ECO:0000313" key="4">
    <source>
        <dbReference type="Proteomes" id="UP000886757"/>
    </source>
</evidence>
<evidence type="ECO:0000256" key="1">
    <source>
        <dbReference type="SAM" id="MobiDB-lite"/>
    </source>
</evidence>
<dbReference type="EMBL" id="DVGK01000043">
    <property type="protein sequence ID" value="HIR12969.1"/>
    <property type="molecule type" value="Genomic_DNA"/>
</dbReference>
<evidence type="ECO:0000256" key="2">
    <source>
        <dbReference type="SAM" id="Phobius"/>
    </source>
</evidence>
<feature type="transmembrane region" description="Helical" evidence="2">
    <location>
        <begin position="96"/>
        <end position="116"/>
    </location>
</feature>
<organism evidence="3 4">
    <name type="scientific">Candidatus Choladousia intestinavium</name>
    <dbReference type="NCBI Taxonomy" id="2840727"/>
    <lineage>
        <taxon>Bacteria</taxon>
        <taxon>Bacillati</taxon>
        <taxon>Bacillota</taxon>
        <taxon>Clostridia</taxon>
        <taxon>Lachnospirales</taxon>
        <taxon>Lachnospiraceae</taxon>
        <taxon>Lachnospiraceae incertae sedis</taxon>
        <taxon>Candidatus Choladousia</taxon>
    </lineage>
</organism>
<keyword evidence="2" id="KW-0812">Transmembrane</keyword>